<sequence>MDYLQRRDYIKEALINSESPIKGQEFADKLGVTRQIIVKDIAILRAAGIDIIATPEGYIMNKKDKYLNSKIIVLSHRRDEIEDELKTIVKYGGIVRDVIVEHQLYGEIKAILMIKTIDDVDKFVKKFNEYNAEPLLKLTNGLHIHTILTETKEQMNNIIDELDKKRYLIK</sequence>
<evidence type="ECO:0000313" key="4">
    <source>
        <dbReference type="EMBL" id="SDL32669.1"/>
    </source>
</evidence>
<evidence type="ECO:0000259" key="3">
    <source>
        <dbReference type="Pfam" id="PF08279"/>
    </source>
</evidence>
<keyword evidence="1" id="KW-0533">Nickel</keyword>
<dbReference type="Proteomes" id="UP000250223">
    <property type="component" value="Unassembled WGS sequence"/>
</dbReference>
<dbReference type="SUPFAM" id="SSF75500">
    <property type="entry name" value="Putative transcriptional regulator TM1602, C-terminal domain"/>
    <property type="match status" value="1"/>
</dbReference>
<evidence type="ECO:0000259" key="2">
    <source>
        <dbReference type="Pfam" id="PF02829"/>
    </source>
</evidence>
<name>A0A239YXC1_CLOCO</name>
<dbReference type="OrthoDB" id="9792661at2"/>
<accession>A0A239YXC1</accession>
<dbReference type="InterPro" id="IPR035922">
    <property type="entry name" value="3H_dom_sf"/>
</dbReference>
<dbReference type="GeneID" id="70575987"/>
<feature type="binding site" evidence="1">
    <location>
        <position position="76"/>
    </location>
    <ligand>
        <name>Ni(2+)</name>
        <dbReference type="ChEBI" id="CHEBI:49786"/>
    </ligand>
</feature>
<evidence type="ECO:0000313" key="5">
    <source>
        <dbReference type="EMBL" id="SQB35012.1"/>
    </source>
</evidence>
<feature type="binding site" evidence="1">
    <location>
        <position position="143"/>
    </location>
    <ligand>
        <name>Ni(2+)</name>
        <dbReference type="ChEBI" id="CHEBI:49786"/>
    </ligand>
</feature>
<dbReference type="Pfam" id="PF08279">
    <property type="entry name" value="HTH_11"/>
    <property type="match status" value="1"/>
</dbReference>
<dbReference type="AlphaFoldDB" id="A0A239YXC1"/>
<dbReference type="Pfam" id="PF02829">
    <property type="entry name" value="3H"/>
    <property type="match status" value="1"/>
</dbReference>
<reference evidence="4 6" key="1">
    <citation type="submission" date="2016-10" db="EMBL/GenBank/DDBJ databases">
        <authorList>
            <person name="Varghese N."/>
            <person name="Submissions S."/>
        </authorList>
    </citation>
    <scope>NUCLEOTIDE SEQUENCE [LARGE SCALE GENOMIC DNA]</scope>
    <source>
        <strain evidence="4 6">NLAE-zl-C224</strain>
    </source>
</reference>
<dbReference type="Gene3D" id="3.30.1340.20">
    <property type="entry name" value="3H domain"/>
    <property type="match status" value="1"/>
</dbReference>
<keyword evidence="1" id="KW-0479">Metal-binding</keyword>
<dbReference type="PANTHER" id="PTHR40068:SF1">
    <property type="entry name" value="TRANSCRIPTION REPRESSOR NIAR-RELATED"/>
    <property type="match status" value="1"/>
</dbReference>
<evidence type="ECO:0000256" key="1">
    <source>
        <dbReference type="PIRSR" id="PIRSR037847-1"/>
    </source>
</evidence>
<dbReference type="Gene3D" id="1.10.10.10">
    <property type="entry name" value="Winged helix-like DNA-binding domain superfamily/Winged helix DNA-binding domain"/>
    <property type="match status" value="1"/>
</dbReference>
<protein>
    <submittedName>
        <fullName evidence="5">Transcriptional regulator</fullName>
    </submittedName>
</protein>
<dbReference type="STRING" id="1494.SAMN05216497_11953"/>
<gene>
    <name evidence="5" type="primary">niaR</name>
    <name evidence="5" type="ORF">NCTC13028_01611</name>
    <name evidence="4" type="ORF">SAMN05216497_11953</name>
</gene>
<feature type="domain" description="3H" evidence="2">
    <location>
        <begin position="72"/>
        <end position="168"/>
    </location>
</feature>
<feature type="binding site" evidence="1">
    <location>
        <position position="145"/>
    </location>
    <ligand>
        <name>Ni(2+)</name>
        <dbReference type="ChEBI" id="CHEBI:49786"/>
    </ligand>
</feature>
<dbReference type="GO" id="GO:0046872">
    <property type="term" value="F:metal ion binding"/>
    <property type="evidence" value="ECO:0007669"/>
    <property type="project" value="UniProtKB-KW"/>
</dbReference>
<dbReference type="Proteomes" id="UP000198811">
    <property type="component" value="Unassembled WGS sequence"/>
</dbReference>
<dbReference type="InterPro" id="IPR013196">
    <property type="entry name" value="HTH_11"/>
</dbReference>
<dbReference type="InterPro" id="IPR036390">
    <property type="entry name" value="WH_DNA-bd_sf"/>
</dbReference>
<dbReference type="EMBL" id="UAWC01000022">
    <property type="protein sequence ID" value="SQB35012.1"/>
    <property type="molecule type" value="Genomic_DNA"/>
</dbReference>
<reference evidence="5 7" key="2">
    <citation type="submission" date="2018-06" db="EMBL/GenBank/DDBJ databases">
        <authorList>
            <consortium name="Pathogen Informatics"/>
            <person name="Doyle S."/>
        </authorList>
    </citation>
    <scope>NUCLEOTIDE SEQUENCE [LARGE SCALE GENOMIC DNA]</scope>
    <source>
        <strain evidence="5 7">NCTC13028</strain>
    </source>
</reference>
<dbReference type="InterPro" id="IPR036388">
    <property type="entry name" value="WH-like_DNA-bd_sf"/>
</dbReference>
<evidence type="ECO:0000313" key="7">
    <source>
        <dbReference type="Proteomes" id="UP000250223"/>
    </source>
</evidence>
<dbReference type="RefSeq" id="WP_089867176.1">
    <property type="nucleotide sequence ID" value="NZ_CP173238.1"/>
</dbReference>
<dbReference type="SUPFAM" id="SSF46785">
    <property type="entry name" value="Winged helix' DNA-binding domain"/>
    <property type="match status" value="1"/>
</dbReference>
<dbReference type="InterPro" id="IPR026043">
    <property type="entry name" value="NadR"/>
</dbReference>
<dbReference type="PANTHER" id="PTHR40068">
    <property type="entry name" value="TRANSCRIPTION REPRESSOR NIAR-RELATED"/>
    <property type="match status" value="1"/>
</dbReference>
<dbReference type="EMBL" id="FNGL01000019">
    <property type="protein sequence ID" value="SDL32669.1"/>
    <property type="molecule type" value="Genomic_DNA"/>
</dbReference>
<organism evidence="5 7">
    <name type="scientific">Clostridium cochlearium</name>
    <dbReference type="NCBI Taxonomy" id="1494"/>
    <lineage>
        <taxon>Bacteria</taxon>
        <taxon>Bacillati</taxon>
        <taxon>Bacillota</taxon>
        <taxon>Clostridia</taxon>
        <taxon>Eubacteriales</taxon>
        <taxon>Clostridiaceae</taxon>
        <taxon>Clostridium</taxon>
    </lineage>
</organism>
<dbReference type="PIRSF" id="PIRSF037847">
    <property type="entry name" value="NiaR"/>
    <property type="match status" value="1"/>
</dbReference>
<evidence type="ECO:0000313" key="6">
    <source>
        <dbReference type="Proteomes" id="UP000198811"/>
    </source>
</evidence>
<feature type="binding site" evidence="1">
    <location>
        <position position="84"/>
    </location>
    <ligand>
        <name>Ni(2+)</name>
        <dbReference type="ChEBI" id="CHEBI:49786"/>
    </ligand>
</feature>
<keyword evidence="6" id="KW-1185">Reference proteome</keyword>
<feature type="domain" description="Helix-turn-helix type 11" evidence="3">
    <location>
        <begin position="6"/>
        <end position="59"/>
    </location>
</feature>
<dbReference type="InterPro" id="IPR004173">
    <property type="entry name" value="3H_domain"/>
</dbReference>
<proteinExistence type="predicted"/>